<evidence type="ECO:0000256" key="1">
    <source>
        <dbReference type="ARBA" id="ARBA00004370"/>
    </source>
</evidence>
<dbReference type="Gene3D" id="1.10.510.10">
    <property type="entry name" value="Transferase(Phosphotransferase) domain 1"/>
    <property type="match status" value="2"/>
</dbReference>
<dbReference type="EMBL" id="VEPZ02000937">
    <property type="protein sequence ID" value="KAE8709349.1"/>
    <property type="molecule type" value="Genomic_DNA"/>
</dbReference>
<dbReference type="AlphaFoldDB" id="A0A6A3B2N8"/>
<dbReference type="InterPro" id="IPR011009">
    <property type="entry name" value="Kinase-like_dom_sf"/>
</dbReference>
<dbReference type="SUPFAM" id="SSF52058">
    <property type="entry name" value="L domain-like"/>
    <property type="match status" value="1"/>
</dbReference>
<dbReference type="InterPro" id="IPR001611">
    <property type="entry name" value="Leu-rich_rpt"/>
</dbReference>
<dbReference type="Pfam" id="PF07714">
    <property type="entry name" value="PK_Tyr_Ser-Thr"/>
    <property type="match status" value="2"/>
</dbReference>
<dbReference type="InterPro" id="IPR032675">
    <property type="entry name" value="LRR_dom_sf"/>
</dbReference>
<feature type="transmembrane region" description="Helical" evidence="7">
    <location>
        <begin position="170"/>
        <end position="195"/>
    </location>
</feature>
<proteinExistence type="predicted"/>
<keyword evidence="10" id="KW-1185">Reference proteome</keyword>
<sequence length="721" mass="79868">MWSLWTSLYGTTVQFYAALRCIYTSYGDSIVHNLTVLRYLRNLHNTSLSGAIQNLGSLQRLEKLNLSYNQLASFGSDLDSLVNLRVLLKGIVPDSLGELKNLHLLNLENNKPQGTLPLSLNRESLEVRTTGNLCLSFSLMVCNDISSNPSIETPQVTIVTDRKLKRHRMLAITLGAAGGTLFALLLISLLVLLYINKRKGEATYTTRAAIDMRNWNAAIIFPYKEIKAATKNFKEVIGRGSFGSVHLLSQIHHQNLVSLEGFCHESKQQVLVYEYLPGGSLSDHLYGPKSQKMKAKVSDFGLSKQVTREDATHVTTFVKGTAGYLDPEYYSTQQLTEKSDVYSFGVVLLKLIEPLTHSGTPDSFNLVLWAKPYLQEGALQIVDDSLKGIFDVFDVESMRKAALTTVRSVERDASRRPTIAQVLAELKEAYSLQLSYLASFGHPVDSRMGILGQALEEGKAWGDALYLEMVEENSAYNEEDMNILKEILVGREKENHLLVKEVEAYRQMNRRGDAQRGVNGVGKGSSWPSKIETPAAEKLVDDVIACQAVTIGTSLSFSGTSLSIEELERNAVSGRCSFATSNKRLEIGAKIEHLTERLQIVQGEKEKLTSSADQREMIDIPLKHIEEQVCLMLISESVGSFSIDYVKKENILASSIRLSVEITKDKTSREGGDVSQVRLERTMANWSKSSLGLVKGNVDGAVFYNDSTTATGGVLRNDQAD</sequence>
<dbReference type="SUPFAM" id="SSF56112">
    <property type="entry name" value="Protein kinase-like (PK-like)"/>
    <property type="match status" value="1"/>
</dbReference>
<dbReference type="GO" id="GO:0004672">
    <property type="term" value="F:protein kinase activity"/>
    <property type="evidence" value="ECO:0007669"/>
    <property type="project" value="InterPro"/>
</dbReference>
<protein>
    <submittedName>
        <fullName evidence="9">LRR receptor-like serine/threonine-protein kinase</fullName>
    </submittedName>
</protein>
<dbReference type="PROSITE" id="PS50011">
    <property type="entry name" value="PROTEIN_KINASE_DOM"/>
    <property type="match status" value="1"/>
</dbReference>
<dbReference type="InterPro" id="IPR000719">
    <property type="entry name" value="Prot_kinase_dom"/>
</dbReference>
<evidence type="ECO:0000256" key="4">
    <source>
        <dbReference type="ARBA" id="ARBA00022737"/>
    </source>
</evidence>
<evidence type="ECO:0000313" key="9">
    <source>
        <dbReference type="EMBL" id="KAE8709349.1"/>
    </source>
</evidence>
<dbReference type="Gene3D" id="3.80.10.10">
    <property type="entry name" value="Ribonuclease Inhibitor"/>
    <property type="match status" value="1"/>
</dbReference>
<dbReference type="GO" id="GO:0016020">
    <property type="term" value="C:membrane"/>
    <property type="evidence" value="ECO:0007669"/>
    <property type="project" value="UniProtKB-SubCell"/>
</dbReference>
<evidence type="ECO:0000256" key="5">
    <source>
        <dbReference type="ARBA" id="ARBA00022989"/>
    </source>
</evidence>
<evidence type="ECO:0000256" key="3">
    <source>
        <dbReference type="ARBA" id="ARBA00022692"/>
    </source>
</evidence>
<gene>
    <name evidence="9" type="ORF">F3Y22_tig00110332pilonHSYRG01357</name>
</gene>
<keyword evidence="5 7" id="KW-1133">Transmembrane helix</keyword>
<comment type="caution">
    <text evidence="9">The sequence shown here is derived from an EMBL/GenBank/DDBJ whole genome shotgun (WGS) entry which is preliminary data.</text>
</comment>
<dbReference type="PROSITE" id="PS51450">
    <property type="entry name" value="LRR"/>
    <property type="match status" value="1"/>
</dbReference>
<dbReference type="InterPro" id="IPR001245">
    <property type="entry name" value="Ser-Thr/Tyr_kinase_cat_dom"/>
</dbReference>
<dbReference type="PANTHER" id="PTHR45631:SF21">
    <property type="entry name" value="PROTEIN KINASE DOMAIN-CONTAINING PROTEIN"/>
    <property type="match status" value="1"/>
</dbReference>
<keyword evidence="6 7" id="KW-0472">Membrane</keyword>
<feature type="domain" description="Protein kinase" evidence="8">
    <location>
        <begin position="68"/>
        <end position="437"/>
    </location>
</feature>
<comment type="subcellular location">
    <subcellularLocation>
        <location evidence="1">Membrane</location>
    </subcellularLocation>
</comment>
<keyword evidence="4" id="KW-0677">Repeat</keyword>
<evidence type="ECO:0000256" key="6">
    <source>
        <dbReference type="ARBA" id="ARBA00023136"/>
    </source>
</evidence>
<reference evidence="9" key="1">
    <citation type="submission" date="2019-09" db="EMBL/GenBank/DDBJ databases">
        <title>Draft genome information of white flower Hibiscus syriacus.</title>
        <authorList>
            <person name="Kim Y.-M."/>
        </authorList>
    </citation>
    <scope>NUCLEOTIDE SEQUENCE [LARGE SCALE GENOMIC DNA]</scope>
    <source>
        <strain evidence="9">YM2019G1</strain>
    </source>
</reference>
<dbReference type="GO" id="GO:0005524">
    <property type="term" value="F:ATP binding"/>
    <property type="evidence" value="ECO:0007669"/>
    <property type="project" value="InterPro"/>
</dbReference>
<keyword evidence="2" id="KW-0433">Leucine-rich repeat</keyword>
<evidence type="ECO:0000313" key="10">
    <source>
        <dbReference type="Proteomes" id="UP000436088"/>
    </source>
</evidence>
<evidence type="ECO:0000256" key="7">
    <source>
        <dbReference type="SAM" id="Phobius"/>
    </source>
</evidence>
<evidence type="ECO:0000259" key="8">
    <source>
        <dbReference type="PROSITE" id="PS50011"/>
    </source>
</evidence>
<dbReference type="Proteomes" id="UP000436088">
    <property type="component" value="Unassembled WGS sequence"/>
</dbReference>
<name>A0A6A3B2N8_HIBSY</name>
<organism evidence="9 10">
    <name type="scientific">Hibiscus syriacus</name>
    <name type="common">Rose of Sharon</name>
    <dbReference type="NCBI Taxonomy" id="106335"/>
    <lineage>
        <taxon>Eukaryota</taxon>
        <taxon>Viridiplantae</taxon>
        <taxon>Streptophyta</taxon>
        <taxon>Embryophyta</taxon>
        <taxon>Tracheophyta</taxon>
        <taxon>Spermatophyta</taxon>
        <taxon>Magnoliopsida</taxon>
        <taxon>eudicotyledons</taxon>
        <taxon>Gunneridae</taxon>
        <taxon>Pentapetalae</taxon>
        <taxon>rosids</taxon>
        <taxon>malvids</taxon>
        <taxon>Malvales</taxon>
        <taxon>Malvaceae</taxon>
        <taxon>Malvoideae</taxon>
        <taxon>Hibiscus</taxon>
    </lineage>
</organism>
<dbReference type="PANTHER" id="PTHR45631">
    <property type="entry name" value="OS07G0107800 PROTEIN-RELATED"/>
    <property type="match status" value="1"/>
</dbReference>
<keyword evidence="3 7" id="KW-0812">Transmembrane</keyword>
<accession>A0A6A3B2N8</accession>
<evidence type="ECO:0000256" key="2">
    <source>
        <dbReference type="ARBA" id="ARBA00022614"/>
    </source>
</evidence>